<dbReference type="InterPro" id="IPR017907">
    <property type="entry name" value="Znf_RING_CS"/>
</dbReference>
<proteinExistence type="predicted"/>
<dbReference type="PROSITE" id="PS50089">
    <property type="entry name" value="ZF_RING_2"/>
    <property type="match status" value="1"/>
</dbReference>
<dbReference type="Gene3D" id="2.60.120.920">
    <property type="match status" value="1"/>
</dbReference>
<evidence type="ECO:0000259" key="7">
    <source>
        <dbReference type="PROSITE" id="PS50119"/>
    </source>
</evidence>
<dbReference type="Pfam" id="PF13445">
    <property type="entry name" value="zf-RING_UBOX"/>
    <property type="match status" value="1"/>
</dbReference>
<dbReference type="InterPro" id="IPR003877">
    <property type="entry name" value="SPRY_dom"/>
</dbReference>
<feature type="coiled-coil region" evidence="5">
    <location>
        <begin position="197"/>
        <end position="231"/>
    </location>
</feature>
<dbReference type="InterPro" id="IPR013083">
    <property type="entry name" value="Znf_RING/FYVE/PHD"/>
</dbReference>
<keyword evidence="5" id="KW-0175">Coiled coil</keyword>
<dbReference type="Pfam" id="PF00643">
    <property type="entry name" value="zf-B_box"/>
    <property type="match status" value="1"/>
</dbReference>
<accession>A0AAV1H5W7</accession>
<dbReference type="AlphaFoldDB" id="A0AAV1H5W7"/>
<organism evidence="9 10">
    <name type="scientific">Xyrichtys novacula</name>
    <name type="common">Pearly razorfish</name>
    <name type="synonym">Hemipteronotus novacula</name>
    <dbReference type="NCBI Taxonomy" id="13765"/>
    <lineage>
        <taxon>Eukaryota</taxon>
        <taxon>Metazoa</taxon>
        <taxon>Chordata</taxon>
        <taxon>Craniata</taxon>
        <taxon>Vertebrata</taxon>
        <taxon>Euteleostomi</taxon>
        <taxon>Actinopterygii</taxon>
        <taxon>Neopterygii</taxon>
        <taxon>Teleostei</taxon>
        <taxon>Neoteleostei</taxon>
        <taxon>Acanthomorphata</taxon>
        <taxon>Eupercaria</taxon>
        <taxon>Labriformes</taxon>
        <taxon>Labridae</taxon>
        <taxon>Xyrichtys</taxon>
    </lineage>
</organism>
<dbReference type="PRINTS" id="PR01407">
    <property type="entry name" value="BUTYPHLNCDUF"/>
</dbReference>
<feature type="domain" description="B box-type" evidence="7">
    <location>
        <begin position="83"/>
        <end position="124"/>
    </location>
</feature>
<evidence type="ECO:0000256" key="5">
    <source>
        <dbReference type="SAM" id="Coils"/>
    </source>
</evidence>
<dbReference type="PROSITE" id="PS50188">
    <property type="entry name" value="B302_SPRY"/>
    <property type="match status" value="1"/>
</dbReference>
<dbReference type="Proteomes" id="UP001178508">
    <property type="component" value="Chromosome 19"/>
</dbReference>
<dbReference type="InterPro" id="IPR027370">
    <property type="entry name" value="Znf-RING_euk"/>
</dbReference>
<dbReference type="InterPro" id="IPR006574">
    <property type="entry name" value="PRY"/>
</dbReference>
<evidence type="ECO:0000256" key="3">
    <source>
        <dbReference type="ARBA" id="ARBA00022833"/>
    </source>
</evidence>
<evidence type="ECO:0000313" key="10">
    <source>
        <dbReference type="Proteomes" id="UP001178508"/>
    </source>
</evidence>
<evidence type="ECO:0000256" key="4">
    <source>
        <dbReference type="PROSITE-ProRule" id="PRU00024"/>
    </source>
</evidence>
<dbReference type="SMART" id="SM00589">
    <property type="entry name" value="PRY"/>
    <property type="match status" value="1"/>
</dbReference>
<dbReference type="PANTHER" id="PTHR24103">
    <property type="entry name" value="E3 UBIQUITIN-PROTEIN LIGASE TRIM"/>
    <property type="match status" value="1"/>
</dbReference>
<keyword evidence="10" id="KW-1185">Reference proteome</keyword>
<dbReference type="SUPFAM" id="SSF57845">
    <property type="entry name" value="B-box zinc-binding domain"/>
    <property type="match status" value="1"/>
</dbReference>
<dbReference type="InterPro" id="IPR050143">
    <property type="entry name" value="TRIM/RBCC"/>
</dbReference>
<evidence type="ECO:0000313" key="9">
    <source>
        <dbReference type="EMBL" id="CAJ1081366.1"/>
    </source>
</evidence>
<keyword evidence="1" id="KW-0479">Metal-binding</keyword>
<dbReference type="CDD" id="cd12893">
    <property type="entry name" value="SPRY_PRY_TRIM35"/>
    <property type="match status" value="1"/>
</dbReference>
<keyword evidence="3" id="KW-0862">Zinc</keyword>
<evidence type="ECO:0000256" key="2">
    <source>
        <dbReference type="ARBA" id="ARBA00022771"/>
    </source>
</evidence>
<dbReference type="InterPro" id="IPR001841">
    <property type="entry name" value="Znf_RING"/>
</dbReference>
<feature type="domain" description="B30.2/SPRY" evidence="8">
    <location>
        <begin position="273"/>
        <end position="463"/>
    </location>
</feature>
<dbReference type="InterPro" id="IPR003879">
    <property type="entry name" value="Butyrophylin_SPRY"/>
</dbReference>
<evidence type="ECO:0000259" key="8">
    <source>
        <dbReference type="PROSITE" id="PS50188"/>
    </source>
</evidence>
<dbReference type="Pfam" id="PF00622">
    <property type="entry name" value="SPRY"/>
    <property type="match status" value="1"/>
</dbReference>
<dbReference type="SUPFAM" id="SSF57850">
    <property type="entry name" value="RING/U-box"/>
    <property type="match status" value="1"/>
</dbReference>
<dbReference type="InterPro" id="IPR013320">
    <property type="entry name" value="ConA-like_dom_sf"/>
</dbReference>
<sequence>MASWSEQDFCCPACHDIFQDPVLLSCSHSFCRACLQSWWTERQFQDCPVCRMVSQWSDPPRNLALKNLCEALLLERSTGASLGSATICHLHSERLKLFCLDHQQPVCVVCRDAKIHSEHRFRPIEEAAEDYREELKKYLRPLQTRLKAFNEVRLNFYQTAEHIKVQTRQTEKKIREGFKRLHQFLHEEEEARIAALREEEVQKSQVMKERLEALSAELSTLSDTLRVIEEELKVDDVLFMINYKAVVEKLQHCFLLEEPQLVSGALINVTKHLGNLSFNIWTKMKDAVSYSPVILDPNTANAELILSGDLTTVRYGKIQQLPENPERFECWDSVLGSGFDSGSHSWDVEVGDNKDWELGVSTETISRRGFTGSTVWSLDFNNVKYRAFSSANKYMDLPVREKLHRVRVHLDWDGGALSFSDPDTGAHIHTFTHTFTEKLCPYICTRSTVPLKILPVKVSVTLER</sequence>
<dbReference type="PROSITE" id="PS00518">
    <property type="entry name" value="ZF_RING_1"/>
    <property type="match status" value="1"/>
</dbReference>
<name>A0AAV1H5W7_XYRNO</name>
<dbReference type="SMART" id="SM00449">
    <property type="entry name" value="SPRY"/>
    <property type="match status" value="1"/>
</dbReference>
<reference evidence="9" key="1">
    <citation type="submission" date="2023-08" db="EMBL/GenBank/DDBJ databases">
        <authorList>
            <person name="Alioto T."/>
            <person name="Alioto T."/>
            <person name="Gomez Garrido J."/>
        </authorList>
    </citation>
    <scope>NUCLEOTIDE SEQUENCE</scope>
</reference>
<dbReference type="GO" id="GO:0005737">
    <property type="term" value="C:cytoplasm"/>
    <property type="evidence" value="ECO:0007669"/>
    <property type="project" value="UniProtKB-SubCell"/>
</dbReference>
<evidence type="ECO:0000259" key="6">
    <source>
        <dbReference type="PROSITE" id="PS50089"/>
    </source>
</evidence>
<gene>
    <name evidence="9" type="ORF">XNOV1_A029625</name>
</gene>
<keyword evidence="2 4" id="KW-0863">Zinc-finger</keyword>
<dbReference type="GO" id="GO:0008270">
    <property type="term" value="F:zinc ion binding"/>
    <property type="evidence" value="ECO:0007669"/>
    <property type="project" value="UniProtKB-KW"/>
</dbReference>
<dbReference type="InterPro" id="IPR043136">
    <property type="entry name" value="B30.2/SPRY_sf"/>
</dbReference>
<dbReference type="EMBL" id="OY660882">
    <property type="protein sequence ID" value="CAJ1081366.1"/>
    <property type="molecule type" value="Genomic_DNA"/>
</dbReference>
<dbReference type="InterPro" id="IPR001870">
    <property type="entry name" value="B30.2/SPRY"/>
</dbReference>
<protein>
    <submittedName>
        <fullName evidence="9">E3 ubiquitin-protein ligase TRIM35-like</fullName>
    </submittedName>
</protein>
<dbReference type="Gene3D" id="3.30.160.60">
    <property type="entry name" value="Classic Zinc Finger"/>
    <property type="match status" value="1"/>
</dbReference>
<dbReference type="InterPro" id="IPR000315">
    <property type="entry name" value="Znf_B-box"/>
</dbReference>
<feature type="domain" description="RING-type" evidence="6">
    <location>
        <begin position="11"/>
        <end position="51"/>
    </location>
</feature>
<dbReference type="SMART" id="SM00184">
    <property type="entry name" value="RING"/>
    <property type="match status" value="1"/>
</dbReference>
<evidence type="ECO:0000256" key="1">
    <source>
        <dbReference type="ARBA" id="ARBA00022723"/>
    </source>
</evidence>
<dbReference type="PROSITE" id="PS50119">
    <property type="entry name" value="ZF_BBOX"/>
    <property type="match status" value="1"/>
</dbReference>
<dbReference type="SMART" id="SM00336">
    <property type="entry name" value="BBOX"/>
    <property type="match status" value="1"/>
</dbReference>
<dbReference type="SUPFAM" id="SSF49899">
    <property type="entry name" value="Concanavalin A-like lectins/glucanases"/>
    <property type="match status" value="1"/>
</dbReference>
<dbReference type="Gene3D" id="3.30.40.10">
    <property type="entry name" value="Zinc/RING finger domain, C3HC4 (zinc finger)"/>
    <property type="match status" value="1"/>
</dbReference>
<dbReference type="Pfam" id="PF13765">
    <property type="entry name" value="PRY"/>
    <property type="match status" value="1"/>
</dbReference>